<name>A0AAW0A7K6_9AGAR</name>
<reference evidence="1 2" key="1">
    <citation type="journal article" date="2024" name="J Genomics">
        <title>Draft genome sequencing and assembly of Favolaschia claudopus CIRM-BRFM 2984 isolated from oak limbs.</title>
        <authorList>
            <person name="Navarro D."/>
            <person name="Drula E."/>
            <person name="Chaduli D."/>
            <person name="Cazenave R."/>
            <person name="Ahrendt S."/>
            <person name="Wang J."/>
            <person name="Lipzen A."/>
            <person name="Daum C."/>
            <person name="Barry K."/>
            <person name="Grigoriev I.V."/>
            <person name="Favel A."/>
            <person name="Rosso M.N."/>
            <person name="Martin F."/>
        </authorList>
    </citation>
    <scope>NUCLEOTIDE SEQUENCE [LARGE SCALE GENOMIC DNA]</scope>
    <source>
        <strain evidence="1 2">CIRM-BRFM 2984</strain>
    </source>
</reference>
<proteinExistence type="predicted"/>
<dbReference type="EMBL" id="JAWWNJ010000080">
    <property type="protein sequence ID" value="KAK7002136.1"/>
    <property type="molecule type" value="Genomic_DNA"/>
</dbReference>
<protein>
    <submittedName>
        <fullName evidence="1">Uncharacterized protein</fullName>
    </submittedName>
</protein>
<sequence length="95" mass="10453">VPLSFAVGDQTRACMLRDVLHCPTAPCNLISLARLTDAGYHAIFHGDTVKIQSKTGTVLAIGDKISRLYKLRIASQPASCPPTYAFPARTWDEWH</sequence>
<feature type="non-terminal residue" evidence="1">
    <location>
        <position position="1"/>
    </location>
</feature>
<gene>
    <name evidence="1" type="ORF">R3P38DRAFT_2479511</name>
</gene>
<keyword evidence="2" id="KW-1185">Reference proteome</keyword>
<evidence type="ECO:0000313" key="1">
    <source>
        <dbReference type="EMBL" id="KAK7002136.1"/>
    </source>
</evidence>
<comment type="caution">
    <text evidence="1">The sequence shown here is derived from an EMBL/GenBank/DDBJ whole genome shotgun (WGS) entry which is preliminary data.</text>
</comment>
<dbReference type="Proteomes" id="UP001362999">
    <property type="component" value="Unassembled WGS sequence"/>
</dbReference>
<accession>A0AAW0A7K6</accession>
<feature type="non-terminal residue" evidence="1">
    <location>
        <position position="95"/>
    </location>
</feature>
<organism evidence="1 2">
    <name type="scientific">Favolaschia claudopus</name>
    <dbReference type="NCBI Taxonomy" id="2862362"/>
    <lineage>
        <taxon>Eukaryota</taxon>
        <taxon>Fungi</taxon>
        <taxon>Dikarya</taxon>
        <taxon>Basidiomycota</taxon>
        <taxon>Agaricomycotina</taxon>
        <taxon>Agaricomycetes</taxon>
        <taxon>Agaricomycetidae</taxon>
        <taxon>Agaricales</taxon>
        <taxon>Marasmiineae</taxon>
        <taxon>Mycenaceae</taxon>
        <taxon>Favolaschia</taxon>
    </lineage>
</organism>
<dbReference type="AlphaFoldDB" id="A0AAW0A7K6"/>
<evidence type="ECO:0000313" key="2">
    <source>
        <dbReference type="Proteomes" id="UP001362999"/>
    </source>
</evidence>